<dbReference type="OrthoDB" id="284292at2759"/>
<proteinExistence type="predicted"/>
<evidence type="ECO:0000256" key="2">
    <source>
        <dbReference type="ARBA" id="ARBA00023186"/>
    </source>
</evidence>
<keyword evidence="5" id="KW-1185">Reference proteome</keyword>
<dbReference type="STRING" id="574566.I0YN77"/>
<accession>I0YN77</accession>
<evidence type="ECO:0000256" key="1">
    <source>
        <dbReference type="ARBA" id="ARBA00023128"/>
    </source>
</evidence>
<dbReference type="GO" id="GO:0006099">
    <property type="term" value="P:tricarboxylic acid cycle"/>
    <property type="evidence" value="ECO:0007669"/>
    <property type="project" value="TreeGrafter"/>
</dbReference>
<dbReference type="GeneID" id="17037819"/>
<dbReference type="AlphaFoldDB" id="I0YN77"/>
<reference evidence="4 5" key="1">
    <citation type="journal article" date="2012" name="Genome Biol.">
        <title>The genome of the polar eukaryotic microalga coccomyxa subellipsoidea reveals traits of cold adaptation.</title>
        <authorList>
            <person name="Blanc G."/>
            <person name="Agarkova I."/>
            <person name="Grimwood J."/>
            <person name="Kuo A."/>
            <person name="Brueggeman A."/>
            <person name="Dunigan D."/>
            <person name="Gurnon J."/>
            <person name="Ladunga I."/>
            <person name="Lindquist E."/>
            <person name="Lucas S."/>
            <person name="Pangilinan J."/>
            <person name="Proschold T."/>
            <person name="Salamov A."/>
            <person name="Schmutz J."/>
            <person name="Weeks D."/>
            <person name="Yamada T."/>
            <person name="Claverie J.M."/>
            <person name="Grigoriev I."/>
            <person name="Van Etten J."/>
            <person name="Lomsadze A."/>
            <person name="Borodovsky M."/>
        </authorList>
    </citation>
    <scope>NUCLEOTIDE SEQUENCE [LARGE SCALE GENOMIC DNA]</scope>
    <source>
        <strain evidence="4 5">C-169</strain>
    </source>
</reference>
<protein>
    <recommendedName>
        <fullName evidence="6">DUF339-domain-containing protein</fullName>
    </recommendedName>
</protein>
<dbReference type="InterPro" id="IPR005631">
    <property type="entry name" value="SDH"/>
</dbReference>
<dbReference type="GO" id="GO:0005739">
    <property type="term" value="C:mitochondrion"/>
    <property type="evidence" value="ECO:0007669"/>
    <property type="project" value="TreeGrafter"/>
</dbReference>
<dbReference type="RefSeq" id="XP_005644390.1">
    <property type="nucleotide sequence ID" value="XM_005644333.1"/>
</dbReference>
<dbReference type="FunFam" id="1.10.150.250:FF:000004">
    <property type="entry name" value="Succinate dehydrogenase assembly factor 2, mitochondrial"/>
    <property type="match status" value="1"/>
</dbReference>
<dbReference type="KEGG" id="csl:COCSUDRAFT_67604"/>
<name>I0YN77_COCSC</name>
<evidence type="ECO:0000313" key="5">
    <source>
        <dbReference type="Proteomes" id="UP000007264"/>
    </source>
</evidence>
<dbReference type="GO" id="GO:0034553">
    <property type="term" value="P:mitochondrial respiratory chain complex II assembly"/>
    <property type="evidence" value="ECO:0007669"/>
    <property type="project" value="TreeGrafter"/>
</dbReference>
<gene>
    <name evidence="4" type="ORF">COCSUDRAFT_67604</name>
</gene>
<dbReference type="SUPFAM" id="SSF109910">
    <property type="entry name" value="YgfY-like"/>
    <property type="match status" value="1"/>
</dbReference>
<keyword evidence="2" id="KW-0143">Chaperone</keyword>
<keyword evidence="1" id="KW-0496">Mitochondrion</keyword>
<evidence type="ECO:0000313" key="4">
    <source>
        <dbReference type="EMBL" id="EIE19846.1"/>
    </source>
</evidence>
<dbReference type="InterPro" id="IPR036714">
    <property type="entry name" value="SDH_sf"/>
</dbReference>
<organism evidence="4 5">
    <name type="scientific">Coccomyxa subellipsoidea (strain C-169)</name>
    <name type="common">Green microalga</name>
    <dbReference type="NCBI Taxonomy" id="574566"/>
    <lineage>
        <taxon>Eukaryota</taxon>
        <taxon>Viridiplantae</taxon>
        <taxon>Chlorophyta</taxon>
        <taxon>core chlorophytes</taxon>
        <taxon>Trebouxiophyceae</taxon>
        <taxon>Trebouxiophyceae incertae sedis</taxon>
        <taxon>Coccomyxaceae</taxon>
        <taxon>Coccomyxa</taxon>
        <taxon>Coccomyxa subellipsoidea</taxon>
    </lineage>
</organism>
<dbReference type="PANTHER" id="PTHR12469:SF2">
    <property type="entry name" value="SUCCINATE DEHYDROGENASE ASSEMBLY FACTOR 2, MITOCHONDRIAL"/>
    <property type="match status" value="1"/>
</dbReference>
<feature type="region of interest" description="Disordered" evidence="3">
    <location>
        <begin position="89"/>
        <end position="124"/>
    </location>
</feature>
<evidence type="ECO:0000256" key="3">
    <source>
        <dbReference type="SAM" id="MobiDB-lite"/>
    </source>
</evidence>
<evidence type="ECO:0008006" key="6">
    <source>
        <dbReference type="Google" id="ProtNLM"/>
    </source>
</evidence>
<dbReference type="Proteomes" id="UP000007264">
    <property type="component" value="Unassembled WGS sequence"/>
</dbReference>
<dbReference type="Pfam" id="PF03937">
    <property type="entry name" value="Sdh5"/>
    <property type="match status" value="1"/>
</dbReference>
<dbReference type="PANTHER" id="PTHR12469">
    <property type="entry name" value="PROTEIN EMI5 HOMOLOG, MITOCHONDRIAL"/>
    <property type="match status" value="1"/>
</dbReference>
<comment type="caution">
    <text evidence="4">The sequence shown here is derived from an EMBL/GenBank/DDBJ whole genome shotgun (WGS) entry which is preliminary data.</text>
</comment>
<dbReference type="EMBL" id="AGSI01000017">
    <property type="protein sequence ID" value="EIE19846.1"/>
    <property type="molecule type" value="Genomic_DNA"/>
</dbReference>
<dbReference type="GO" id="GO:0006121">
    <property type="term" value="P:mitochondrial electron transport, succinate to ubiquinone"/>
    <property type="evidence" value="ECO:0007669"/>
    <property type="project" value="TreeGrafter"/>
</dbReference>
<dbReference type="Gene3D" id="1.10.150.250">
    <property type="entry name" value="Flavinator of succinate dehydrogenase"/>
    <property type="match status" value="1"/>
</dbReference>
<sequence length="124" mass="14121">MVPLVNRLLYRSKQRGFLEMDLLVGLWAERNLPSMDDSQLAAMETVLDQENPDLFKWLTGQEEAPQAMQANPAFVDMKHNVEERLAAHRDNAAMSQPGKDWVRGWDDWNSSPGPNAMAAPERKE</sequence>
<dbReference type="eggNOG" id="KOG3326">
    <property type="taxonomic scope" value="Eukaryota"/>
</dbReference>